<feature type="non-terminal residue" evidence="2">
    <location>
        <position position="100"/>
    </location>
</feature>
<accession>A0A0K8UEE7</accession>
<feature type="region of interest" description="Disordered" evidence="1">
    <location>
        <begin position="1"/>
        <end position="29"/>
    </location>
</feature>
<organism evidence="2">
    <name type="scientific">Bactrocera latifrons</name>
    <name type="common">Malaysian fruit fly</name>
    <name type="synonym">Chaetodacus latifrons</name>
    <dbReference type="NCBI Taxonomy" id="174628"/>
    <lineage>
        <taxon>Eukaryota</taxon>
        <taxon>Metazoa</taxon>
        <taxon>Ecdysozoa</taxon>
        <taxon>Arthropoda</taxon>
        <taxon>Hexapoda</taxon>
        <taxon>Insecta</taxon>
        <taxon>Pterygota</taxon>
        <taxon>Neoptera</taxon>
        <taxon>Endopterygota</taxon>
        <taxon>Diptera</taxon>
        <taxon>Brachycera</taxon>
        <taxon>Muscomorpha</taxon>
        <taxon>Tephritoidea</taxon>
        <taxon>Tephritidae</taxon>
        <taxon>Bactrocera</taxon>
        <taxon>Bactrocera</taxon>
    </lineage>
</organism>
<dbReference type="EMBL" id="GDHF01027368">
    <property type="protein sequence ID" value="JAI24946.1"/>
    <property type="molecule type" value="Transcribed_RNA"/>
</dbReference>
<name>A0A0K8UEE7_BACLA</name>
<sequence length="100" mass="11477">DVGHETEADVSMPSVSCSSALPRRTTRPPETCTADLLIEKLAIQTEFQEKVLDKLDDLSLRHWKCKMIKKKPEVEEFRRHNIAMENLVAAKNSIKQQMLE</sequence>
<gene>
    <name evidence="2" type="ORF">c0_g2_i1</name>
</gene>
<reference evidence="2" key="1">
    <citation type="submission" date="2015-06" db="EMBL/GenBank/DDBJ databases">
        <authorList>
            <person name="Hoefler B.C."/>
            <person name="Straight P.D."/>
        </authorList>
    </citation>
    <scope>NUCLEOTIDE SEQUENCE</scope>
</reference>
<protein>
    <submittedName>
        <fullName evidence="2">Uncharacterized protein</fullName>
    </submittedName>
</protein>
<dbReference type="OrthoDB" id="10359843at2759"/>
<evidence type="ECO:0000256" key="1">
    <source>
        <dbReference type="SAM" id="MobiDB-lite"/>
    </source>
</evidence>
<proteinExistence type="predicted"/>
<dbReference type="AlphaFoldDB" id="A0A0K8UEE7"/>
<evidence type="ECO:0000313" key="2">
    <source>
        <dbReference type="EMBL" id="JAI24946.1"/>
    </source>
</evidence>
<feature type="non-terminal residue" evidence="2">
    <location>
        <position position="1"/>
    </location>
</feature>